<feature type="compositionally biased region" description="Polar residues" evidence="4">
    <location>
        <begin position="432"/>
        <end position="457"/>
    </location>
</feature>
<evidence type="ECO:0008006" key="7">
    <source>
        <dbReference type="Google" id="ProtNLM"/>
    </source>
</evidence>
<dbReference type="AlphaFoldDB" id="A0A9J6CJV3"/>
<feature type="compositionally biased region" description="Low complexity" evidence="4">
    <location>
        <begin position="123"/>
        <end position="137"/>
    </location>
</feature>
<protein>
    <recommendedName>
        <fullName evidence="7">DGCR14-like protein</fullName>
    </recommendedName>
</protein>
<evidence type="ECO:0000256" key="4">
    <source>
        <dbReference type="SAM" id="MobiDB-lite"/>
    </source>
</evidence>
<sequence>MEQKEVNKPGTLALVALKNQNKSVEVFKKPKIPVVKKKFNQIILTEEKYLQELSKIIQRDFFPDLEKMKAQNEYLDAIQNNDIRKLRELYSKYSSKRKPTETPISSSFDTPMTLPNSTPGMQSTRSNESSKTTSSKKSIADHHSLSSFFDKYTSEDNQSFEEILEAAEEKLKQKFAILYEAEGISAINLQNALTLPGFENQFQSTERPNKLDTWTYKNKNYLMYTPNGVDFTAEEKIEMAKRKQEIDHGNTRLTINPFADLKNKVSTDVAKTSVNSDKVGLDGKTASEQTPQIRGFSFVRSPSLAPTLDDSSPLMTWGSIEGTPFLLDASDTPIRSNVSGPSFKIAETSKREALALQLAESVSEKHRAKKIKAIETAKRNMCASPQVRNSLDRLASMSPAARRLSSMSRIRDSWATPSPRKSSKSTPLVRINTPSISQKSNHIQPSTVSEVSETNLTDDLLDIPTSSQKRSRASDFF</sequence>
<evidence type="ECO:0000313" key="5">
    <source>
        <dbReference type="EMBL" id="KAG5682498.1"/>
    </source>
</evidence>
<keyword evidence="3" id="KW-0539">Nucleus</keyword>
<feature type="compositionally biased region" description="Low complexity" evidence="4">
    <location>
        <begin position="416"/>
        <end position="427"/>
    </location>
</feature>
<comment type="caution">
    <text evidence="5">The sequence shown here is derived from an EMBL/GenBank/DDBJ whole genome shotgun (WGS) entry which is preliminary data.</text>
</comment>
<dbReference type="GO" id="GO:0071013">
    <property type="term" value="C:catalytic step 2 spliceosome"/>
    <property type="evidence" value="ECO:0007669"/>
    <property type="project" value="TreeGrafter"/>
</dbReference>
<comment type="similarity">
    <text evidence="2">Belongs to the ESS2 family.</text>
</comment>
<feature type="region of interest" description="Disordered" evidence="4">
    <location>
        <begin position="399"/>
        <end position="477"/>
    </location>
</feature>
<accession>A0A9J6CJV3</accession>
<dbReference type="InterPro" id="IPR019148">
    <property type="entry name" value="Nuclear_protein_DGCR14_ESS-2"/>
</dbReference>
<dbReference type="Proteomes" id="UP001107558">
    <property type="component" value="Chromosome 1"/>
</dbReference>
<dbReference type="PANTHER" id="PTHR12940:SF0">
    <property type="entry name" value="SPLICING FACTOR ESS-2 HOMOLOG"/>
    <property type="match status" value="1"/>
</dbReference>
<dbReference type="EMBL" id="JADBJN010000001">
    <property type="protein sequence ID" value="KAG5682498.1"/>
    <property type="molecule type" value="Genomic_DNA"/>
</dbReference>
<dbReference type="PANTHER" id="PTHR12940">
    <property type="entry name" value="ES-2 PROTEIN - RELATED"/>
    <property type="match status" value="1"/>
</dbReference>
<dbReference type="Pfam" id="PF09751">
    <property type="entry name" value="Es2"/>
    <property type="match status" value="1"/>
</dbReference>
<keyword evidence="6" id="KW-1185">Reference proteome</keyword>
<feature type="region of interest" description="Disordered" evidence="4">
    <location>
        <begin position="97"/>
        <end position="139"/>
    </location>
</feature>
<gene>
    <name evidence="5" type="ORF">PVAND_011848</name>
</gene>
<evidence type="ECO:0000256" key="2">
    <source>
        <dbReference type="ARBA" id="ARBA00009072"/>
    </source>
</evidence>
<name>A0A9J6CJV3_POLVA</name>
<proteinExistence type="inferred from homology"/>
<comment type="subcellular location">
    <subcellularLocation>
        <location evidence="1">Nucleus</location>
    </subcellularLocation>
</comment>
<organism evidence="5 6">
    <name type="scientific">Polypedilum vanderplanki</name>
    <name type="common">Sleeping chironomid midge</name>
    <dbReference type="NCBI Taxonomy" id="319348"/>
    <lineage>
        <taxon>Eukaryota</taxon>
        <taxon>Metazoa</taxon>
        <taxon>Ecdysozoa</taxon>
        <taxon>Arthropoda</taxon>
        <taxon>Hexapoda</taxon>
        <taxon>Insecta</taxon>
        <taxon>Pterygota</taxon>
        <taxon>Neoptera</taxon>
        <taxon>Endopterygota</taxon>
        <taxon>Diptera</taxon>
        <taxon>Nematocera</taxon>
        <taxon>Chironomoidea</taxon>
        <taxon>Chironomidae</taxon>
        <taxon>Chironominae</taxon>
        <taxon>Polypedilum</taxon>
        <taxon>Polypedilum</taxon>
    </lineage>
</organism>
<feature type="compositionally biased region" description="Polar residues" evidence="4">
    <location>
        <begin position="102"/>
        <end position="122"/>
    </location>
</feature>
<evidence type="ECO:0000313" key="6">
    <source>
        <dbReference type="Proteomes" id="UP001107558"/>
    </source>
</evidence>
<evidence type="ECO:0000256" key="3">
    <source>
        <dbReference type="ARBA" id="ARBA00023242"/>
    </source>
</evidence>
<reference evidence="5" key="1">
    <citation type="submission" date="2021-03" db="EMBL/GenBank/DDBJ databases">
        <title>Chromosome level genome of the anhydrobiotic midge Polypedilum vanderplanki.</title>
        <authorList>
            <person name="Yoshida Y."/>
            <person name="Kikawada T."/>
            <person name="Gusev O."/>
        </authorList>
    </citation>
    <scope>NUCLEOTIDE SEQUENCE</scope>
    <source>
        <strain evidence="5">NIAS01</strain>
        <tissue evidence="5">Whole body or cell culture</tissue>
    </source>
</reference>
<dbReference type="OrthoDB" id="19679at2759"/>
<evidence type="ECO:0000256" key="1">
    <source>
        <dbReference type="ARBA" id="ARBA00004123"/>
    </source>
</evidence>